<feature type="region of interest" description="Disordered" evidence="1">
    <location>
        <begin position="29"/>
        <end position="50"/>
    </location>
</feature>
<name>A0A382GED7_9ZZZZ</name>
<feature type="non-terminal residue" evidence="2">
    <location>
        <position position="1"/>
    </location>
</feature>
<organism evidence="2">
    <name type="scientific">marine metagenome</name>
    <dbReference type="NCBI Taxonomy" id="408172"/>
    <lineage>
        <taxon>unclassified sequences</taxon>
        <taxon>metagenomes</taxon>
        <taxon>ecological metagenomes</taxon>
    </lineage>
</organism>
<gene>
    <name evidence="2" type="ORF">METZ01_LOCUS226450</name>
</gene>
<protein>
    <submittedName>
        <fullName evidence="2">Uncharacterized protein</fullName>
    </submittedName>
</protein>
<dbReference type="AlphaFoldDB" id="A0A382GED7"/>
<reference evidence="2" key="1">
    <citation type="submission" date="2018-05" db="EMBL/GenBank/DDBJ databases">
        <authorList>
            <person name="Lanie J.A."/>
            <person name="Ng W.-L."/>
            <person name="Kazmierczak K.M."/>
            <person name="Andrzejewski T.M."/>
            <person name="Davidsen T.M."/>
            <person name="Wayne K.J."/>
            <person name="Tettelin H."/>
            <person name="Glass J.I."/>
            <person name="Rusch D."/>
            <person name="Podicherti R."/>
            <person name="Tsui H.-C.T."/>
            <person name="Winkler M.E."/>
        </authorList>
    </citation>
    <scope>NUCLEOTIDE SEQUENCE</scope>
</reference>
<evidence type="ECO:0000256" key="1">
    <source>
        <dbReference type="SAM" id="MobiDB-lite"/>
    </source>
</evidence>
<feature type="non-terminal residue" evidence="2">
    <location>
        <position position="50"/>
    </location>
</feature>
<proteinExistence type="predicted"/>
<dbReference type="EMBL" id="UINC01055102">
    <property type="protein sequence ID" value="SVB73596.1"/>
    <property type="molecule type" value="Genomic_DNA"/>
</dbReference>
<sequence length="50" mass="5709">VILLARYHATLCLFRYITSSTGTWKMQNSTFPNSRSHTTEEALKESYSAP</sequence>
<evidence type="ECO:0000313" key="2">
    <source>
        <dbReference type="EMBL" id="SVB73596.1"/>
    </source>
</evidence>
<accession>A0A382GED7</accession>